<evidence type="ECO:0000256" key="2">
    <source>
        <dbReference type="ARBA" id="ARBA00022670"/>
    </source>
</evidence>
<keyword evidence="8" id="KW-0732">Signal</keyword>
<organism evidence="10 12">
    <name type="scientific">Didymodactylos carnosus</name>
    <dbReference type="NCBI Taxonomy" id="1234261"/>
    <lineage>
        <taxon>Eukaryota</taxon>
        <taxon>Metazoa</taxon>
        <taxon>Spiralia</taxon>
        <taxon>Gnathifera</taxon>
        <taxon>Rotifera</taxon>
        <taxon>Eurotatoria</taxon>
        <taxon>Bdelloidea</taxon>
        <taxon>Philodinida</taxon>
        <taxon>Philodinidae</taxon>
        <taxon>Didymodactylos</taxon>
    </lineage>
</organism>
<dbReference type="PROSITE" id="PS00141">
    <property type="entry name" value="ASP_PROTEASE"/>
    <property type="match status" value="1"/>
</dbReference>
<dbReference type="PROSITE" id="PS51767">
    <property type="entry name" value="PEPTIDASE_A1"/>
    <property type="match status" value="1"/>
</dbReference>
<dbReference type="Proteomes" id="UP000682733">
    <property type="component" value="Unassembled WGS sequence"/>
</dbReference>
<dbReference type="PRINTS" id="PR00792">
    <property type="entry name" value="PEPSIN"/>
</dbReference>
<dbReference type="CDD" id="cd05471">
    <property type="entry name" value="pepsin_like"/>
    <property type="match status" value="1"/>
</dbReference>
<keyword evidence="4 7" id="KW-0378">Hydrolase</keyword>
<keyword evidence="3 7" id="KW-0064">Aspartyl protease</keyword>
<protein>
    <recommendedName>
        <fullName evidence="9">Peptidase A1 domain-containing protein</fullName>
    </recommendedName>
</protein>
<evidence type="ECO:0000256" key="7">
    <source>
        <dbReference type="RuleBase" id="RU000454"/>
    </source>
</evidence>
<accession>A0A8S2E194</accession>
<dbReference type="Pfam" id="PF00026">
    <property type="entry name" value="Asp"/>
    <property type="match status" value="1"/>
</dbReference>
<dbReference type="SUPFAM" id="SSF50630">
    <property type="entry name" value="Acid proteases"/>
    <property type="match status" value="1"/>
</dbReference>
<dbReference type="EMBL" id="CAJOBA010007078">
    <property type="protein sequence ID" value="CAF3791913.1"/>
    <property type="molecule type" value="Genomic_DNA"/>
</dbReference>
<evidence type="ECO:0000256" key="8">
    <source>
        <dbReference type="SAM" id="SignalP"/>
    </source>
</evidence>
<comment type="similarity">
    <text evidence="1 7">Belongs to the peptidase A1 family.</text>
</comment>
<dbReference type="FunFam" id="2.40.70.10:FF:000115">
    <property type="entry name" value="Lysosomal aspartic protease"/>
    <property type="match status" value="1"/>
</dbReference>
<dbReference type="InterPro" id="IPR001461">
    <property type="entry name" value="Aspartic_peptidase_A1"/>
</dbReference>
<keyword evidence="6" id="KW-1015">Disulfide bond</keyword>
<dbReference type="PANTHER" id="PTHR47966">
    <property type="entry name" value="BETA-SITE APP-CLEAVING ENZYME, ISOFORM A-RELATED"/>
    <property type="match status" value="1"/>
</dbReference>
<evidence type="ECO:0000313" key="10">
    <source>
        <dbReference type="EMBL" id="CAF1023388.1"/>
    </source>
</evidence>
<dbReference type="InterPro" id="IPR033121">
    <property type="entry name" value="PEPTIDASE_A1"/>
</dbReference>
<feature type="chain" id="PRO_5035707286" description="Peptidase A1 domain-containing protein" evidence="8">
    <location>
        <begin position="20"/>
        <end position="415"/>
    </location>
</feature>
<dbReference type="InterPro" id="IPR001969">
    <property type="entry name" value="Aspartic_peptidase_AS"/>
</dbReference>
<evidence type="ECO:0000256" key="1">
    <source>
        <dbReference type="ARBA" id="ARBA00007447"/>
    </source>
</evidence>
<comment type="caution">
    <text evidence="10">The sequence shown here is derived from an EMBL/GenBank/DDBJ whole genome shotgun (WGS) entry which is preliminary data.</text>
</comment>
<gene>
    <name evidence="10" type="ORF">OVA965_LOCUS15617</name>
    <name evidence="11" type="ORF">TMI583_LOCUS15627</name>
</gene>
<name>A0A8S2E194_9BILA</name>
<dbReference type="Gene3D" id="2.40.70.10">
    <property type="entry name" value="Acid Proteases"/>
    <property type="match status" value="2"/>
</dbReference>
<evidence type="ECO:0000256" key="6">
    <source>
        <dbReference type="PIRSR" id="PIRSR601461-2"/>
    </source>
</evidence>
<dbReference type="GO" id="GO:0004190">
    <property type="term" value="F:aspartic-type endopeptidase activity"/>
    <property type="evidence" value="ECO:0007669"/>
    <property type="project" value="UniProtKB-KW"/>
</dbReference>
<evidence type="ECO:0000259" key="9">
    <source>
        <dbReference type="PROSITE" id="PS51767"/>
    </source>
</evidence>
<dbReference type="Proteomes" id="UP000677228">
    <property type="component" value="Unassembled WGS sequence"/>
</dbReference>
<feature type="active site" evidence="5">
    <location>
        <position position="123"/>
    </location>
</feature>
<keyword evidence="2 7" id="KW-0645">Protease</keyword>
<sequence length="415" mass="45677">MVFIGNIILICLTVLIVKSATIRKNATLTTNPSSHIDNPKLLRIPMTRVHVKYPTQRHLTKNHRRYHNGTHSPENRIVTENIDEKAKSLSSGIFVEGLNSQWYYYFGAITIGTPPRTFYMDFDTGSADMWVFSSQCRASYCRAHNLYNNKLSRTYIPQGDPFEITYGEGNVNGFFSIDQVRIAGATITQQFAEVTSGAAVVEGTYDGLIGMGFISQVADDEYPVVYQLYRLKQITAPQFSFYFSTADKETANGGELILGGVDKSKFTGSIIWTPVTAQFYWQFSLTNVKLGNRFLSGSEGCQAIADTGTSLIIGYTGFVNAIHKAIGAKYSSAVGSYVVPCSKVPALPSLTFTVSGRPLSLLASHYIYKAISSKKVTYCISSLSGDDSNQDEDGNILWTLETSAVGFAKSISYNT</sequence>
<dbReference type="GO" id="GO:0006508">
    <property type="term" value="P:proteolysis"/>
    <property type="evidence" value="ECO:0007669"/>
    <property type="project" value="UniProtKB-KW"/>
</dbReference>
<proteinExistence type="inferred from homology"/>
<dbReference type="EMBL" id="CAJNOK010007068">
    <property type="protein sequence ID" value="CAF1023388.1"/>
    <property type="molecule type" value="Genomic_DNA"/>
</dbReference>
<evidence type="ECO:0000256" key="5">
    <source>
        <dbReference type="PIRSR" id="PIRSR601461-1"/>
    </source>
</evidence>
<evidence type="ECO:0000256" key="3">
    <source>
        <dbReference type="ARBA" id="ARBA00022750"/>
    </source>
</evidence>
<feature type="domain" description="Peptidase A1" evidence="9">
    <location>
        <begin position="105"/>
        <end position="408"/>
    </location>
</feature>
<evidence type="ECO:0000313" key="12">
    <source>
        <dbReference type="Proteomes" id="UP000677228"/>
    </source>
</evidence>
<dbReference type="AlphaFoldDB" id="A0A8S2E194"/>
<evidence type="ECO:0000256" key="4">
    <source>
        <dbReference type="ARBA" id="ARBA00022801"/>
    </source>
</evidence>
<dbReference type="InterPro" id="IPR021109">
    <property type="entry name" value="Peptidase_aspartic_dom_sf"/>
</dbReference>
<feature type="active site" evidence="5">
    <location>
        <position position="306"/>
    </location>
</feature>
<dbReference type="InterPro" id="IPR034164">
    <property type="entry name" value="Pepsin-like_dom"/>
</dbReference>
<feature type="disulfide bond" evidence="6">
    <location>
        <begin position="136"/>
        <end position="141"/>
    </location>
</feature>
<reference evidence="10" key="1">
    <citation type="submission" date="2021-02" db="EMBL/GenBank/DDBJ databases">
        <authorList>
            <person name="Nowell W R."/>
        </authorList>
    </citation>
    <scope>NUCLEOTIDE SEQUENCE</scope>
</reference>
<evidence type="ECO:0000313" key="11">
    <source>
        <dbReference type="EMBL" id="CAF3791913.1"/>
    </source>
</evidence>
<feature type="signal peptide" evidence="8">
    <location>
        <begin position="1"/>
        <end position="19"/>
    </location>
</feature>